<reference evidence="4" key="1">
    <citation type="submission" date="2018-10" db="EMBL/GenBank/DDBJ databases">
        <title>Transcriptome assembly of Aceria tosichella (Wheat curl mite) Type 2.</title>
        <authorList>
            <person name="Scully E.D."/>
            <person name="Geib S.M."/>
            <person name="Palmer N.A."/>
            <person name="Gupta A.K."/>
            <person name="Sarath G."/>
            <person name="Tatineni S."/>
        </authorList>
    </citation>
    <scope>NUCLEOTIDE SEQUENCE</scope>
    <source>
        <strain evidence="4">LincolnNE</strain>
    </source>
</reference>
<dbReference type="SUPFAM" id="SSF47616">
    <property type="entry name" value="GST C-terminal domain-like"/>
    <property type="match status" value="1"/>
</dbReference>
<protein>
    <submittedName>
        <fullName evidence="4">Glutathione S-transferase 1, isoform D</fullName>
    </submittedName>
</protein>
<dbReference type="Pfam" id="PF00043">
    <property type="entry name" value="GST_C"/>
    <property type="match status" value="1"/>
</dbReference>
<proteinExistence type="predicted"/>
<dbReference type="InterPro" id="IPR010987">
    <property type="entry name" value="Glutathione-S-Trfase_C-like"/>
</dbReference>
<sequence>MSPPVQFYYMPESAACRAVELVAGMVGVKLDKHHVNLMAGDHLKEDYVKLYPLHKVPFIVDGGLKMGESRAIMMYLVNKYKPNDSLYPTDPIKRAKIDELLFYEMGTLYEAQHPLVRPRFAGTAKEINPELEKPYKEALKYVDQRVAQAGTKFMLGDQLTIADISLVETLSYAYIVDYDLSEYKNLVAYLARVKAAIPNYSEINDKPLEDFRQWIRSKRAAN</sequence>
<accession>A0A6G1SCC0</accession>
<dbReference type="PANTHER" id="PTHR43969:SF9">
    <property type="entry name" value="GLUTATHIONE S TRANSFERASE D10, ISOFORM A-RELATED"/>
    <property type="match status" value="1"/>
</dbReference>
<feature type="domain" description="GST C-terminal" evidence="3">
    <location>
        <begin position="90"/>
        <end position="221"/>
    </location>
</feature>
<dbReference type="Gene3D" id="1.20.1050.10">
    <property type="match status" value="1"/>
</dbReference>
<dbReference type="CDD" id="cd03177">
    <property type="entry name" value="GST_C_Delta_Epsilon"/>
    <property type="match status" value="1"/>
</dbReference>
<dbReference type="Pfam" id="PF13417">
    <property type="entry name" value="GST_N_3"/>
    <property type="match status" value="1"/>
</dbReference>
<evidence type="ECO:0000256" key="1">
    <source>
        <dbReference type="ARBA" id="ARBA00011738"/>
    </source>
</evidence>
<dbReference type="AlphaFoldDB" id="A0A6G1SCC0"/>
<dbReference type="InterPro" id="IPR004046">
    <property type="entry name" value="GST_C"/>
</dbReference>
<dbReference type="GO" id="GO:0004364">
    <property type="term" value="F:glutathione transferase activity"/>
    <property type="evidence" value="ECO:0007669"/>
    <property type="project" value="TreeGrafter"/>
</dbReference>
<gene>
    <name evidence="4" type="primary">GstD1_6</name>
    <name evidence="4" type="ORF">g.16672</name>
</gene>
<evidence type="ECO:0000259" key="2">
    <source>
        <dbReference type="PROSITE" id="PS50404"/>
    </source>
</evidence>
<dbReference type="InterPro" id="IPR036282">
    <property type="entry name" value="Glutathione-S-Trfase_C_sf"/>
</dbReference>
<dbReference type="GO" id="GO:0006749">
    <property type="term" value="P:glutathione metabolic process"/>
    <property type="evidence" value="ECO:0007669"/>
    <property type="project" value="TreeGrafter"/>
</dbReference>
<dbReference type="SUPFAM" id="SSF52833">
    <property type="entry name" value="Thioredoxin-like"/>
    <property type="match status" value="1"/>
</dbReference>
<dbReference type="PANTHER" id="PTHR43969">
    <property type="entry name" value="GLUTATHIONE S TRANSFERASE D10, ISOFORM A-RELATED"/>
    <property type="match status" value="1"/>
</dbReference>
<keyword evidence="4" id="KW-0808">Transferase</keyword>
<organism evidence="4">
    <name type="scientific">Aceria tosichella</name>
    <name type="common">wheat curl mite</name>
    <dbReference type="NCBI Taxonomy" id="561515"/>
    <lineage>
        <taxon>Eukaryota</taxon>
        <taxon>Metazoa</taxon>
        <taxon>Ecdysozoa</taxon>
        <taxon>Arthropoda</taxon>
        <taxon>Chelicerata</taxon>
        <taxon>Arachnida</taxon>
        <taxon>Acari</taxon>
        <taxon>Acariformes</taxon>
        <taxon>Trombidiformes</taxon>
        <taxon>Prostigmata</taxon>
        <taxon>Eupodina</taxon>
        <taxon>Eriophyoidea</taxon>
        <taxon>Eriophyidae</taxon>
        <taxon>Eriophyinae</taxon>
        <taxon>Aceriini</taxon>
        <taxon>Aceria</taxon>
    </lineage>
</organism>
<dbReference type="InterPro" id="IPR004045">
    <property type="entry name" value="Glutathione_S-Trfase_N"/>
</dbReference>
<evidence type="ECO:0000259" key="3">
    <source>
        <dbReference type="PROSITE" id="PS50405"/>
    </source>
</evidence>
<dbReference type="InterPro" id="IPR036249">
    <property type="entry name" value="Thioredoxin-like_sf"/>
</dbReference>
<dbReference type="SFLD" id="SFLDS00019">
    <property type="entry name" value="Glutathione_Transferase_(cytos"/>
    <property type="match status" value="1"/>
</dbReference>
<dbReference type="PROSITE" id="PS50405">
    <property type="entry name" value="GST_CTER"/>
    <property type="match status" value="1"/>
</dbReference>
<feature type="domain" description="GST N-terminal" evidence="2">
    <location>
        <begin position="3"/>
        <end position="84"/>
    </location>
</feature>
<dbReference type="FunFam" id="1.20.1050.10:FF:000007">
    <property type="entry name" value="Glutathione S-transferase 1-1"/>
    <property type="match status" value="1"/>
</dbReference>
<dbReference type="SFLD" id="SFLDG01153">
    <property type="entry name" value="Main.4:_Theta-like"/>
    <property type="match status" value="1"/>
</dbReference>
<comment type="subunit">
    <text evidence="1">Homodimer.</text>
</comment>
<dbReference type="Gene3D" id="3.40.30.10">
    <property type="entry name" value="Glutaredoxin"/>
    <property type="match status" value="1"/>
</dbReference>
<evidence type="ECO:0000313" key="4">
    <source>
        <dbReference type="EMBL" id="MDE48019.1"/>
    </source>
</evidence>
<dbReference type="EMBL" id="GGYP01003248">
    <property type="protein sequence ID" value="MDE48019.1"/>
    <property type="molecule type" value="Transcribed_RNA"/>
</dbReference>
<dbReference type="SFLD" id="SFLDG00358">
    <property type="entry name" value="Main_(cytGST)"/>
    <property type="match status" value="1"/>
</dbReference>
<dbReference type="FunFam" id="3.40.30.10:FF:000034">
    <property type="entry name" value="glutathione S-transferase 1"/>
    <property type="match status" value="1"/>
</dbReference>
<dbReference type="PROSITE" id="PS50404">
    <property type="entry name" value="GST_NTER"/>
    <property type="match status" value="1"/>
</dbReference>
<name>A0A6G1SCC0_9ACAR</name>
<dbReference type="InterPro" id="IPR040079">
    <property type="entry name" value="Glutathione_S-Trfase"/>
</dbReference>